<dbReference type="EMBL" id="SZPZ01000007">
    <property type="protein sequence ID" value="TKK73684.1"/>
    <property type="molecule type" value="Genomic_DNA"/>
</dbReference>
<dbReference type="AlphaFoldDB" id="A0A4U3LFT9"/>
<proteinExistence type="predicted"/>
<organism evidence="2 3">
    <name type="scientific">Kribbella jiaozuonensis</name>
    <dbReference type="NCBI Taxonomy" id="2575441"/>
    <lineage>
        <taxon>Bacteria</taxon>
        <taxon>Bacillati</taxon>
        <taxon>Actinomycetota</taxon>
        <taxon>Actinomycetes</taxon>
        <taxon>Propionibacteriales</taxon>
        <taxon>Kribbellaceae</taxon>
        <taxon>Kribbella</taxon>
    </lineage>
</organism>
<reference evidence="2 3" key="1">
    <citation type="submission" date="2019-04" db="EMBL/GenBank/DDBJ databases">
        <title>Kribbella sp. NEAU-THZ 27 nov., a novel actinomycete isolated from soil.</title>
        <authorList>
            <person name="Duan L."/>
        </authorList>
    </citation>
    <scope>NUCLEOTIDE SEQUENCE [LARGE SCALE GENOMIC DNA]</scope>
    <source>
        <strain evidence="3">NEAU-THZ27</strain>
    </source>
</reference>
<accession>A0A4U3LFT9</accession>
<protein>
    <submittedName>
        <fullName evidence="2">Uncharacterized protein</fullName>
    </submittedName>
</protein>
<dbReference type="Proteomes" id="UP000305836">
    <property type="component" value="Unassembled WGS sequence"/>
</dbReference>
<feature type="region of interest" description="Disordered" evidence="1">
    <location>
        <begin position="88"/>
        <end position="111"/>
    </location>
</feature>
<evidence type="ECO:0000256" key="1">
    <source>
        <dbReference type="SAM" id="MobiDB-lite"/>
    </source>
</evidence>
<dbReference type="RefSeq" id="WP_137259591.1">
    <property type="nucleotide sequence ID" value="NZ_JBHSPQ010000006.1"/>
</dbReference>
<comment type="caution">
    <text evidence="2">The sequence shown here is derived from an EMBL/GenBank/DDBJ whole genome shotgun (WGS) entry which is preliminary data.</text>
</comment>
<evidence type="ECO:0000313" key="3">
    <source>
        <dbReference type="Proteomes" id="UP000305836"/>
    </source>
</evidence>
<name>A0A4U3LFT9_9ACTN</name>
<keyword evidence="3" id="KW-1185">Reference proteome</keyword>
<sequence length="111" mass="12249">MWAVIGVWDIDPELIDGLRDQVPLMAASKIALPGFVHGTWTQDGHMIQVYEDETSARSYHQAMLDQGAVDRPGIRSVVWHVSEVGAESDTTGWTARDGERHDPSDQPAATH</sequence>
<dbReference type="OrthoDB" id="3386152at2"/>
<gene>
    <name evidence="2" type="ORF">FDA38_41115</name>
</gene>
<evidence type="ECO:0000313" key="2">
    <source>
        <dbReference type="EMBL" id="TKK73684.1"/>
    </source>
</evidence>